<dbReference type="RefSeq" id="WP_073611640.1">
    <property type="nucleotide sequence ID" value="NZ_FRFE01000001.1"/>
</dbReference>
<dbReference type="InterPro" id="IPR031475">
    <property type="entry name" value="NBD_C"/>
</dbReference>
<evidence type="ECO:0000256" key="4">
    <source>
        <dbReference type="ARBA" id="ARBA00022777"/>
    </source>
</evidence>
<dbReference type="SUPFAM" id="SSF142764">
    <property type="entry name" value="YgbK-like"/>
    <property type="match status" value="1"/>
</dbReference>
<dbReference type="InterPro" id="IPR042213">
    <property type="entry name" value="NBD_C_sf"/>
</dbReference>
<dbReference type="EMBL" id="FRFE01000001">
    <property type="protein sequence ID" value="SHO43089.1"/>
    <property type="molecule type" value="Genomic_DNA"/>
</dbReference>
<feature type="domain" description="Four-carbon acid sugar kinase nucleotide binding" evidence="8">
    <location>
        <begin position="270"/>
        <end position="423"/>
    </location>
</feature>
<keyword evidence="5" id="KW-0067">ATP-binding</keyword>
<gene>
    <name evidence="9" type="ORF">SAMN02745220_00288</name>
</gene>
<dbReference type="OrthoDB" id="191465at2"/>
<proteinExistence type="inferred from homology"/>
<dbReference type="Gene3D" id="3.40.50.10840">
    <property type="entry name" value="Putative sugar-binding, N-terminal domain"/>
    <property type="match status" value="1"/>
</dbReference>
<dbReference type="Proteomes" id="UP000184603">
    <property type="component" value="Unassembled WGS sequence"/>
</dbReference>
<evidence type="ECO:0000256" key="2">
    <source>
        <dbReference type="ARBA" id="ARBA00022679"/>
    </source>
</evidence>
<evidence type="ECO:0000259" key="8">
    <source>
        <dbReference type="Pfam" id="PF17042"/>
    </source>
</evidence>
<keyword evidence="4" id="KW-0418">Kinase</keyword>
<evidence type="ECO:0000256" key="1">
    <source>
        <dbReference type="ARBA" id="ARBA00005715"/>
    </source>
</evidence>
<keyword evidence="10" id="KW-1185">Reference proteome</keyword>
<dbReference type="Pfam" id="PF17042">
    <property type="entry name" value="NBD_C"/>
    <property type="match status" value="1"/>
</dbReference>
<dbReference type="InterPro" id="IPR037051">
    <property type="entry name" value="4-carb_acid_sugar_kinase_N_sf"/>
</dbReference>
<dbReference type="AlphaFoldDB" id="A0A1M7XWR8"/>
<dbReference type="Gene3D" id="3.40.980.20">
    <property type="entry name" value="Four-carbon acid sugar kinase, nucleotide binding domain"/>
    <property type="match status" value="1"/>
</dbReference>
<evidence type="ECO:0000256" key="5">
    <source>
        <dbReference type="ARBA" id="ARBA00022840"/>
    </source>
</evidence>
<keyword evidence="6" id="KW-0119">Carbohydrate metabolism</keyword>
<dbReference type="GO" id="GO:0005524">
    <property type="term" value="F:ATP binding"/>
    <property type="evidence" value="ECO:0007669"/>
    <property type="project" value="UniProtKB-KW"/>
</dbReference>
<organism evidence="9 10">
    <name type="scientific">Desulfopila aestuarii DSM 18488</name>
    <dbReference type="NCBI Taxonomy" id="1121416"/>
    <lineage>
        <taxon>Bacteria</taxon>
        <taxon>Pseudomonadati</taxon>
        <taxon>Thermodesulfobacteriota</taxon>
        <taxon>Desulfobulbia</taxon>
        <taxon>Desulfobulbales</taxon>
        <taxon>Desulfocapsaceae</taxon>
        <taxon>Desulfopila</taxon>
    </lineage>
</organism>
<evidence type="ECO:0000313" key="9">
    <source>
        <dbReference type="EMBL" id="SHO43089.1"/>
    </source>
</evidence>
<name>A0A1M7XWR8_9BACT</name>
<protein>
    <submittedName>
        <fullName evidence="9">Uncharacterized conserved protein YgbK, DUF1537 family</fullName>
    </submittedName>
</protein>
<dbReference type="Pfam" id="PF07005">
    <property type="entry name" value="SBD_N"/>
    <property type="match status" value="1"/>
</dbReference>
<dbReference type="InterPro" id="IPR010737">
    <property type="entry name" value="4-carb_acid_sugar_kinase_N"/>
</dbReference>
<evidence type="ECO:0000256" key="6">
    <source>
        <dbReference type="ARBA" id="ARBA00023277"/>
    </source>
</evidence>
<keyword evidence="3" id="KW-0547">Nucleotide-binding</keyword>
<accession>A0A1M7XWR8</accession>
<comment type="similarity">
    <text evidence="1">Belongs to the four-carbon acid sugar kinase family.</text>
</comment>
<evidence type="ECO:0000256" key="3">
    <source>
        <dbReference type="ARBA" id="ARBA00022741"/>
    </source>
</evidence>
<evidence type="ECO:0000259" key="7">
    <source>
        <dbReference type="Pfam" id="PF07005"/>
    </source>
</evidence>
<dbReference type="STRING" id="1121416.SAMN02745220_00288"/>
<sequence length="430" mass="46383">MSPKTPYLFCGDDFTGASDTLATLSRAGLNCRLFLSPDAVLNCPEQHELDAIGIATATRSLPPAAITLELTKIAKAFASLSPDLIHYKVCSTFDSSPEIGSIGTAINTFRQILPNGKVMIIGGQPSLRRYCVFSNLFAAATNGEIHRIDRHPTMANHPVTPMHEADLRDVLTAQGVTSINAIHLPAYQDDFATVREKVRSLLAAHTALLFDVHDPSDLKLIGRLMQEQLPKPLLVVGSSSVAEAYSSAMTDQIMFPSTRTPSTPKRPVFILAGSRSQATAIQVENAKDLFFKVSIDPAKIEQNREHLLSQLTRTSLQQLSDGNHVMAVVESSMEHHLTRTDVASFTAKLAAKIALSGELDRLCIAGGDTSSLALQWFGVDSLSFLADIEPGLCLCQLHCKNNPAIDDLQIVLKGGQMGSPDLFSKIAGAL</sequence>
<evidence type="ECO:0000313" key="10">
    <source>
        <dbReference type="Proteomes" id="UP000184603"/>
    </source>
</evidence>
<dbReference type="GO" id="GO:0016301">
    <property type="term" value="F:kinase activity"/>
    <property type="evidence" value="ECO:0007669"/>
    <property type="project" value="UniProtKB-KW"/>
</dbReference>
<keyword evidence="2" id="KW-0808">Transferase</keyword>
<reference evidence="9 10" key="1">
    <citation type="submission" date="2016-12" db="EMBL/GenBank/DDBJ databases">
        <authorList>
            <person name="Song W.-J."/>
            <person name="Kurnit D.M."/>
        </authorList>
    </citation>
    <scope>NUCLEOTIDE SEQUENCE [LARGE SCALE GENOMIC DNA]</scope>
    <source>
        <strain evidence="9 10">DSM 18488</strain>
    </source>
</reference>
<feature type="domain" description="Four-carbon acid sugar kinase N-terminal" evidence="7">
    <location>
        <begin position="8"/>
        <end position="244"/>
    </location>
</feature>